<accession>A0ABS7AXF1</accession>
<dbReference type="RefSeq" id="WP_220142948.1">
    <property type="nucleotide sequence ID" value="NZ_JAHXZI010000003.1"/>
</dbReference>
<gene>
    <name evidence="2" type="ORF">KZ829_06590</name>
</gene>
<keyword evidence="3" id="KW-1185">Reference proteome</keyword>
<evidence type="ECO:0000259" key="1">
    <source>
        <dbReference type="Pfam" id="PF13701"/>
    </source>
</evidence>
<dbReference type="Pfam" id="PF13701">
    <property type="entry name" value="DDE_Tnp_1_4"/>
    <property type="match status" value="1"/>
</dbReference>
<dbReference type="InterPro" id="IPR025668">
    <property type="entry name" value="Tnp_DDE_dom"/>
</dbReference>
<sequence>MKFTVGWTITDTDEAAIELLPAGAWSDSLNQDGTATNSAHVAELTGLNHRLHAWTGTLRLLVRRTKPSARHAKNLTDLEKPTGWRYGQVRCGKAMGLRKLPSKAWTANRDWVLACNIATDLAVWTRLVALHDQPDLAHAEPDTLRYRLLHLPANLAAHARRRVLSVPDTWPWAEAFTRCRQRLSLLPLPT</sequence>
<feature type="domain" description="Transposase DDE" evidence="1">
    <location>
        <begin position="93"/>
        <end position="186"/>
    </location>
</feature>
<dbReference type="EMBL" id="JAHXZI010000003">
    <property type="protein sequence ID" value="MBW6433410.1"/>
    <property type="molecule type" value="Genomic_DNA"/>
</dbReference>
<reference evidence="2 3" key="1">
    <citation type="journal article" date="2013" name="Antonie Van Leeuwenhoek">
        <title>Actinoplanes hulinensis sp. nov., a novel actinomycete isolated from soybean root (Glycine max (L.) Merr).</title>
        <authorList>
            <person name="Shen Y."/>
            <person name="Liu C."/>
            <person name="Wang X."/>
            <person name="Zhao J."/>
            <person name="Jia F."/>
            <person name="Zhang Y."/>
            <person name="Wang L."/>
            <person name="Yang D."/>
            <person name="Xiang W."/>
        </authorList>
    </citation>
    <scope>NUCLEOTIDE SEQUENCE [LARGE SCALE GENOMIC DNA]</scope>
    <source>
        <strain evidence="2 3">NEAU-M9</strain>
    </source>
</reference>
<comment type="caution">
    <text evidence="2">The sequence shown here is derived from an EMBL/GenBank/DDBJ whole genome shotgun (WGS) entry which is preliminary data.</text>
</comment>
<name>A0ABS7AXF1_9ACTN</name>
<dbReference type="Proteomes" id="UP001519863">
    <property type="component" value="Unassembled WGS sequence"/>
</dbReference>
<evidence type="ECO:0000313" key="3">
    <source>
        <dbReference type="Proteomes" id="UP001519863"/>
    </source>
</evidence>
<organism evidence="2 3">
    <name type="scientific">Actinoplanes hulinensis</name>
    <dbReference type="NCBI Taxonomy" id="1144547"/>
    <lineage>
        <taxon>Bacteria</taxon>
        <taxon>Bacillati</taxon>
        <taxon>Actinomycetota</taxon>
        <taxon>Actinomycetes</taxon>
        <taxon>Micromonosporales</taxon>
        <taxon>Micromonosporaceae</taxon>
        <taxon>Actinoplanes</taxon>
    </lineage>
</organism>
<protein>
    <submittedName>
        <fullName evidence="2">Transposase</fullName>
    </submittedName>
</protein>
<proteinExistence type="predicted"/>
<evidence type="ECO:0000313" key="2">
    <source>
        <dbReference type="EMBL" id="MBW6433410.1"/>
    </source>
</evidence>